<proteinExistence type="predicted"/>
<reference evidence="2 3" key="1">
    <citation type="journal article" date="2016" name="Nat. Commun.">
        <title>Thousands of microbial genomes shed light on interconnected biogeochemical processes in an aquifer system.</title>
        <authorList>
            <person name="Anantharaman K."/>
            <person name="Brown C.T."/>
            <person name="Hug L.A."/>
            <person name="Sharon I."/>
            <person name="Castelle C.J."/>
            <person name="Probst A.J."/>
            <person name="Thomas B.C."/>
            <person name="Singh A."/>
            <person name="Wilkins M.J."/>
            <person name="Karaoz U."/>
            <person name="Brodie E.L."/>
            <person name="Williams K.H."/>
            <person name="Hubbard S.S."/>
            <person name="Banfield J.F."/>
        </authorList>
    </citation>
    <scope>NUCLEOTIDE SEQUENCE [LARGE SCALE GENOMIC DNA]</scope>
</reference>
<name>A0A1G2PFQ3_9BACT</name>
<sequence length="135" mass="15191">MFFISIKSAYYRWLSASQRFFLYTVNMDNTHGTICPSCHAAASALANFCSQCGKKLKERQLSTSVAKQIIIYLVSFFLAPLGLGYAFKYIKQRDPKTRMIGIVSLALTVIAIVLMIWLTKTFTNSLYGSFNTVGF</sequence>
<evidence type="ECO:0008006" key="4">
    <source>
        <dbReference type="Google" id="ProtNLM"/>
    </source>
</evidence>
<evidence type="ECO:0000256" key="1">
    <source>
        <dbReference type="SAM" id="Phobius"/>
    </source>
</evidence>
<organism evidence="2 3">
    <name type="scientific">Candidatus Terrybacteria bacterium RIFCSPHIGHO2_01_FULL_43_35</name>
    <dbReference type="NCBI Taxonomy" id="1802361"/>
    <lineage>
        <taxon>Bacteria</taxon>
        <taxon>Candidatus Terryibacteriota</taxon>
    </lineage>
</organism>
<dbReference type="EMBL" id="MHSR01000015">
    <property type="protein sequence ID" value="OHA46461.1"/>
    <property type="molecule type" value="Genomic_DNA"/>
</dbReference>
<gene>
    <name evidence="2" type="ORF">A2828_01105</name>
</gene>
<protein>
    <recommendedName>
        <fullName evidence="4">Zinc-ribbon domain-containing protein</fullName>
    </recommendedName>
</protein>
<evidence type="ECO:0000313" key="2">
    <source>
        <dbReference type="EMBL" id="OHA46461.1"/>
    </source>
</evidence>
<keyword evidence="1" id="KW-0472">Membrane</keyword>
<feature type="transmembrane region" description="Helical" evidence="1">
    <location>
        <begin position="69"/>
        <end position="87"/>
    </location>
</feature>
<keyword evidence="1" id="KW-0812">Transmembrane</keyword>
<evidence type="ECO:0000313" key="3">
    <source>
        <dbReference type="Proteomes" id="UP000178869"/>
    </source>
</evidence>
<dbReference type="AlphaFoldDB" id="A0A1G2PFQ3"/>
<keyword evidence="1" id="KW-1133">Transmembrane helix</keyword>
<accession>A0A1G2PFQ3</accession>
<comment type="caution">
    <text evidence="2">The sequence shown here is derived from an EMBL/GenBank/DDBJ whole genome shotgun (WGS) entry which is preliminary data.</text>
</comment>
<feature type="transmembrane region" description="Helical" evidence="1">
    <location>
        <begin position="99"/>
        <end position="118"/>
    </location>
</feature>
<dbReference type="Proteomes" id="UP000178869">
    <property type="component" value="Unassembled WGS sequence"/>
</dbReference>